<accession>S4NUM4</accession>
<organism evidence="2">
    <name type="scientific">Pararge aegeria</name>
    <name type="common">speckled wood butterfly</name>
    <dbReference type="NCBI Taxonomy" id="116150"/>
    <lineage>
        <taxon>Eukaryota</taxon>
        <taxon>Metazoa</taxon>
        <taxon>Ecdysozoa</taxon>
        <taxon>Arthropoda</taxon>
        <taxon>Hexapoda</taxon>
        <taxon>Insecta</taxon>
        <taxon>Pterygota</taxon>
        <taxon>Neoptera</taxon>
        <taxon>Endopterygota</taxon>
        <taxon>Lepidoptera</taxon>
        <taxon>Glossata</taxon>
        <taxon>Ditrysia</taxon>
        <taxon>Papilionoidea</taxon>
        <taxon>Nymphalidae</taxon>
        <taxon>Satyrinae</taxon>
        <taxon>Satyrini</taxon>
        <taxon>Parargina</taxon>
        <taxon>Pararge</taxon>
    </lineage>
</organism>
<protein>
    <submittedName>
        <fullName evidence="2">Uncharacterized protein</fullName>
    </submittedName>
</protein>
<reference evidence="2" key="1">
    <citation type="journal article" date="2013" name="BMC Genomics">
        <title>Unscrambling butterfly oogenesis.</title>
        <authorList>
            <person name="Carter J.M."/>
            <person name="Baker S.C."/>
            <person name="Pink R."/>
            <person name="Carter D.R."/>
            <person name="Collins A."/>
            <person name="Tomlin J."/>
            <person name="Gibbs M."/>
            <person name="Breuker C.J."/>
        </authorList>
    </citation>
    <scope>NUCLEOTIDE SEQUENCE</scope>
    <source>
        <tissue evidence="2">Ovary</tissue>
    </source>
</reference>
<dbReference type="EMBL" id="GAIX01010109">
    <property type="protein sequence ID" value="JAA82451.1"/>
    <property type="molecule type" value="Transcribed_RNA"/>
</dbReference>
<keyword evidence="1" id="KW-0472">Membrane</keyword>
<keyword evidence="1" id="KW-0812">Transmembrane</keyword>
<sequence>GILYSSLFLSTMLNIFSLVLLLNLITVFIRIGTKVVESTGLKPATLWLSLPRTAACLYKFGTTFRQC</sequence>
<proteinExistence type="predicted"/>
<feature type="non-terminal residue" evidence="2">
    <location>
        <position position="1"/>
    </location>
</feature>
<evidence type="ECO:0000256" key="1">
    <source>
        <dbReference type="SAM" id="Phobius"/>
    </source>
</evidence>
<dbReference type="AlphaFoldDB" id="S4NUM4"/>
<feature type="transmembrane region" description="Helical" evidence="1">
    <location>
        <begin position="6"/>
        <end position="29"/>
    </location>
</feature>
<name>S4NUM4_9NEOP</name>
<reference evidence="2" key="2">
    <citation type="submission" date="2013-05" db="EMBL/GenBank/DDBJ databases">
        <authorList>
            <person name="Carter J.-M."/>
            <person name="Baker S.C."/>
            <person name="Pink R."/>
            <person name="Carter D.R.F."/>
            <person name="Collins A."/>
            <person name="Tomlin J."/>
            <person name="Gibbs M."/>
            <person name="Breuker C.J."/>
        </authorList>
    </citation>
    <scope>NUCLEOTIDE SEQUENCE</scope>
    <source>
        <tissue evidence="2">Ovary</tissue>
    </source>
</reference>
<evidence type="ECO:0000313" key="2">
    <source>
        <dbReference type="EMBL" id="JAA82451.1"/>
    </source>
</evidence>
<keyword evidence="1" id="KW-1133">Transmembrane helix</keyword>